<feature type="compositionally biased region" description="Basic and acidic residues" evidence="8">
    <location>
        <begin position="86"/>
        <end position="102"/>
    </location>
</feature>
<dbReference type="GO" id="GO:0000981">
    <property type="term" value="F:DNA-binding transcription factor activity, RNA polymerase II-specific"/>
    <property type="evidence" value="ECO:0007669"/>
    <property type="project" value="InterPro"/>
</dbReference>
<keyword evidence="6" id="KW-0539">Nucleus</keyword>
<dbReference type="Gene3D" id="3.30.160.60">
    <property type="entry name" value="Classic Zinc Finger"/>
    <property type="match status" value="1"/>
</dbReference>
<evidence type="ECO:0000256" key="1">
    <source>
        <dbReference type="ARBA" id="ARBA00004123"/>
    </source>
</evidence>
<keyword evidence="11" id="KW-1185">Reference proteome</keyword>
<evidence type="ECO:0000256" key="7">
    <source>
        <dbReference type="PROSITE-ProRule" id="PRU00042"/>
    </source>
</evidence>
<name>A0A0P1BQ53_9BASI</name>
<keyword evidence="4 7" id="KW-0863">Zinc-finger</keyword>
<evidence type="ECO:0000256" key="4">
    <source>
        <dbReference type="ARBA" id="ARBA00022771"/>
    </source>
</evidence>
<organism evidence="10 11">
    <name type="scientific">Ceraceosorus bombacis</name>
    <dbReference type="NCBI Taxonomy" id="401625"/>
    <lineage>
        <taxon>Eukaryota</taxon>
        <taxon>Fungi</taxon>
        <taxon>Dikarya</taxon>
        <taxon>Basidiomycota</taxon>
        <taxon>Ustilaginomycotina</taxon>
        <taxon>Exobasidiomycetes</taxon>
        <taxon>Ceraceosorales</taxon>
        <taxon>Ceraceosoraceae</taxon>
        <taxon>Ceraceosorus</taxon>
    </lineage>
</organism>
<dbReference type="PANTHER" id="PTHR40626">
    <property type="entry name" value="MIP31509P"/>
    <property type="match status" value="1"/>
</dbReference>
<evidence type="ECO:0000256" key="6">
    <source>
        <dbReference type="ARBA" id="ARBA00023242"/>
    </source>
</evidence>
<evidence type="ECO:0000256" key="5">
    <source>
        <dbReference type="ARBA" id="ARBA00022833"/>
    </source>
</evidence>
<dbReference type="EMBL" id="CCYA01000270">
    <property type="protein sequence ID" value="CEH18420.1"/>
    <property type="molecule type" value="Genomic_DNA"/>
</dbReference>
<protein>
    <submittedName>
        <fullName evidence="10">FOG: Zn-finger</fullName>
    </submittedName>
</protein>
<comment type="subcellular location">
    <subcellularLocation>
        <location evidence="1">Nucleus</location>
    </subcellularLocation>
</comment>
<dbReference type="AlphaFoldDB" id="A0A0P1BQ53"/>
<dbReference type="GO" id="GO:0000978">
    <property type="term" value="F:RNA polymerase II cis-regulatory region sequence-specific DNA binding"/>
    <property type="evidence" value="ECO:0007669"/>
    <property type="project" value="InterPro"/>
</dbReference>
<dbReference type="PROSITE" id="PS50157">
    <property type="entry name" value="ZINC_FINGER_C2H2_2"/>
    <property type="match status" value="2"/>
</dbReference>
<dbReference type="SUPFAM" id="SSF57667">
    <property type="entry name" value="beta-beta-alpha zinc fingers"/>
    <property type="match status" value="1"/>
</dbReference>
<dbReference type="GO" id="GO:0000785">
    <property type="term" value="C:chromatin"/>
    <property type="evidence" value="ECO:0007669"/>
    <property type="project" value="TreeGrafter"/>
</dbReference>
<dbReference type="Pfam" id="PF00096">
    <property type="entry name" value="zf-C2H2"/>
    <property type="match status" value="2"/>
</dbReference>
<evidence type="ECO:0000313" key="10">
    <source>
        <dbReference type="EMBL" id="CEH18420.1"/>
    </source>
</evidence>
<evidence type="ECO:0000256" key="8">
    <source>
        <dbReference type="SAM" id="MobiDB-lite"/>
    </source>
</evidence>
<dbReference type="GO" id="GO:0008270">
    <property type="term" value="F:zinc ion binding"/>
    <property type="evidence" value="ECO:0007669"/>
    <property type="project" value="UniProtKB-KW"/>
</dbReference>
<dbReference type="SMART" id="SM00355">
    <property type="entry name" value="ZnF_C2H2"/>
    <property type="match status" value="2"/>
</dbReference>
<dbReference type="GO" id="GO:0006351">
    <property type="term" value="P:DNA-templated transcription"/>
    <property type="evidence" value="ECO:0007669"/>
    <property type="project" value="InterPro"/>
</dbReference>
<dbReference type="CDD" id="cd12148">
    <property type="entry name" value="fungal_TF_MHR"/>
    <property type="match status" value="1"/>
</dbReference>
<proteinExistence type="predicted"/>
<feature type="region of interest" description="Disordered" evidence="8">
    <location>
        <begin position="74"/>
        <end position="102"/>
    </location>
</feature>
<dbReference type="InterPro" id="IPR007219">
    <property type="entry name" value="XnlR_reg_dom"/>
</dbReference>
<dbReference type="InterPro" id="IPR051059">
    <property type="entry name" value="VerF-like"/>
</dbReference>
<evidence type="ECO:0000256" key="2">
    <source>
        <dbReference type="ARBA" id="ARBA00022723"/>
    </source>
</evidence>
<evidence type="ECO:0000313" key="11">
    <source>
        <dbReference type="Proteomes" id="UP000054845"/>
    </source>
</evidence>
<keyword evidence="2" id="KW-0479">Metal-binding</keyword>
<dbReference type="PROSITE" id="PS00028">
    <property type="entry name" value="ZINC_FINGER_C2H2_1"/>
    <property type="match status" value="2"/>
</dbReference>
<dbReference type="Proteomes" id="UP000054845">
    <property type="component" value="Unassembled WGS sequence"/>
</dbReference>
<keyword evidence="3" id="KW-0677">Repeat</keyword>
<dbReference type="InterPro" id="IPR013087">
    <property type="entry name" value="Znf_C2H2_type"/>
</dbReference>
<evidence type="ECO:0000259" key="9">
    <source>
        <dbReference type="PROSITE" id="PS50157"/>
    </source>
</evidence>
<evidence type="ECO:0000256" key="3">
    <source>
        <dbReference type="ARBA" id="ARBA00022737"/>
    </source>
</evidence>
<dbReference type="STRING" id="401625.A0A0P1BQ53"/>
<dbReference type="GO" id="GO:0005634">
    <property type="term" value="C:nucleus"/>
    <property type="evidence" value="ECO:0007669"/>
    <property type="project" value="UniProtKB-SubCell"/>
</dbReference>
<dbReference type="PANTHER" id="PTHR40626:SF18">
    <property type="entry name" value="NICOTINATE CATABOLISM CLUSTER-SPECIFIC TRANSCRIPTION FACTOR"/>
    <property type="match status" value="1"/>
</dbReference>
<keyword evidence="5" id="KW-0862">Zinc</keyword>
<dbReference type="OrthoDB" id="1405595at2759"/>
<accession>A0A0P1BQ53</accession>
<feature type="domain" description="C2H2-type" evidence="9">
    <location>
        <begin position="44"/>
        <end position="71"/>
    </location>
</feature>
<sequence length="740" mass="82925">MPSSSSQHPQRHVCDKPGCTKSYARPDHLLRHQLNHEAGASTVLRCDQCERTFVRPDLLTRHLERHALRGKNLGRWSNHTKTPKKTKTDSTGFDHDAQSEDMFKRPRRVQDVEGPMREGYYGRPQSTFEPLHIPAQHSSQSPLMSDPQGMHSRNALLWTSSSPPTRNVDVPMFHSNGEPASIEAWRATTAAAGSISPTMARDVIHKATFVADRADPLLLAPLIVIGAHFGESRCHEFAVRVGAKLWGSFVSIDDFRPARATLQMLQGMVLTQAFCKMMASRPQHETSHLFSSFVVTLARRNACFFDTSHHGRYDNFDIETRWQMWSKDEMKKRISFMCFVLDARGALLFRHIPAMSCPQIHLHLPSPQDEFEAPSAQEWIALREARGAQSETHFIMAIKAAMNGQLPAHGDVWTHYILLHGLLSIAYDLRWKQNALLGNANTDWRQRVVRALDLWKVSLDIACCRKAEDLSTQVIYRKSCSLAVWSKIALYCDWIEIQIYAGLPSVLGRFIDRATFTTARNNVRSWANCSEGRQATWHSARFLASVLLGDGSTSFLITECEAAKNAMRSAAKDLPMWKLKGVHAQMSAQKSKDAAATYELVHHPWVLYLCSLVLWAYGQALAPPQENGPERAGLPESTAMSTREKAQAYFAIMATDRPEDLAEVLSSIKYDTSAVLQLVYDEIAPSAHRWELLQEACGVLANLLRSSRGGRRCSAEINPALGLSTQTDAPLPLNLKLEGA</sequence>
<feature type="domain" description="C2H2-type" evidence="9">
    <location>
        <begin position="12"/>
        <end position="41"/>
    </location>
</feature>
<dbReference type="InterPro" id="IPR036236">
    <property type="entry name" value="Znf_C2H2_sf"/>
</dbReference>
<dbReference type="Pfam" id="PF04082">
    <property type="entry name" value="Fungal_trans"/>
    <property type="match status" value="1"/>
</dbReference>
<reference evidence="10 11" key="1">
    <citation type="submission" date="2014-09" db="EMBL/GenBank/DDBJ databases">
        <authorList>
            <person name="Magalhaes I.L.F."/>
            <person name="Oliveira U."/>
            <person name="Santos F.R."/>
            <person name="Vidigal T.H.D.A."/>
            <person name="Brescovit A.D."/>
            <person name="Santos A.J."/>
        </authorList>
    </citation>
    <scope>NUCLEOTIDE SEQUENCE [LARGE SCALE GENOMIC DNA]</scope>
</reference>